<name>A0A066UCX5_9GAMM</name>
<sequence>MTTTIPTFEQVTLSGKDATKFLQGQLTINVEKLTDDFSPCAISDLKGRVQFGLWVRRIDVESFALVTSADCMSDLTAHIKKYGAFSKFTQSDVAPIYPAIEHGQPAFSDDANQADAQNWASLSIQTGNYWITKATQGLFQPQELRLHQRGGVDYDKGCYLGQEIIARLWFKASPKAYLHRISLTEQANDGDKLGKVQIVNSVPTDGGFDALVIGSPDNVAEIGEILPLPDELMGDVARG</sequence>
<dbReference type="OrthoDB" id="9796287at2"/>
<keyword evidence="2" id="KW-1185">Reference proteome</keyword>
<evidence type="ECO:0000313" key="1">
    <source>
        <dbReference type="EMBL" id="KDN24965.1"/>
    </source>
</evidence>
<dbReference type="Gene3D" id="2.40.30.160">
    <property type="match status" value="1"/>
</dbReference>
<proteinExistence type="predicted"/>
<dbReference type="PANTHER" id="PTHR22602:SF0">
    <property type="entry name" value="TRANSFERASE CAF17, MITOCHONDRIAL-RELATED"/>
    <property type="match status" value="1"/>
</dbReference>
<keyword evidence="1" id="KW-0489">Methyltransferase</keyword>
<gene>
    <name evidence="1" type="ORF">MBO_06224</name>
</gene>
<evidence type="ECO:0000313" key="2">
    <source>
        <dbReference type="Proteomes" id="UP000035860"/>
    </source>
</evidence>
<dbReference type="EMBL" id="AOMT01000024">
    <property type="protein sequence ID" value="KDN24965.1"/>
    <property type="molecule type" value="Genomic_DNA"/>
</dbReference>
<organism evidence="1 2">
    <name type="scientific">Moraxella bovoculi 237</name>
    <dbReference type="NCBI Taxonomy" id="743974"/>
    <lineage>
        <taxon>Bacteria</taxon>
        <taxon>Pseudomonadati</taxon>
        <taxon>Pseudomonadota</taxon>
        <taxon>Gammaproteobacteria</taxon>
        <taxon>Moraxellales</taxon>
        <taxon>Moraxellaceae</taxon>
        <taxon>Moraxella</taxon>
    </lineage>
</organism>
<dbReference type="AlphaFoldDB" id="A0A066UCX5"/>
<dbReference type="NCBIfam" id="TIGR03317">
    <property type="entry name" value="ygfZ_signature"/>
    <property type="match status" value="1"/>
</dbReference>
<dbReference type="GO" id="GO:0032259">
    <property type="term" value="P:methylation"/>
    <property type="evidence" value="ECO:0007669"/>
    <property type="project" value="UniProtKB-KW"/>
</dbReference>
<dbReference type="PANTHER" id="PTHR22602">
    <property type="entry name" value="TRANSFERASE CAF17, MITOCHONDRIAL-RELATED"/>
    <property type="match status" value="1"/>
</dbReference>
<protein>
    <submittedName>
        <fullName evidence="1">Aminomethyltransferase GcvT-like protein</fullName>
    </submittedName>
</protein>
<dbReference type="GO" id="GO:0008168">
    <property type="term" value="F:methyltransferase activity"/>
    <property type="evidence" value="ECO:0007669"/>
    <property type="project" value="UniProtKB-KW"/>
</dbReference>
<reference evidence="1 2" key="1">
    <citation type="journal article" date="2014" name="Genome Announc.">
        <title>Draft Genome Sequence of Moraxella bovoculi Strain 237T (ATCC BAA-1259T) Isolated from a Calf with Infectious Bovine Keratoconjunctivitis.</title>
        <authorList>
            <person name="Calcutt M.J."/>
            <person name="Foecking M.F."/>
            <person name="Martin N.T."/>
            <person name="Mhlanga-Mutangadura T."/>
            <person name="Reilly T.J."/>
        </authorList>
    </citation>
    <scope>NUCLEOTIDE SEQUENCE [LARGE SCALE GENOMIC DNA]</scope>
    <source>
        <strain evidence="1 2">237</strain>
    </source>
</reference>
<comment type="caution">
    <text evidence="1">The sequence shown here is derived from an EMBL/GenBank/DDBJ whole genome shotgun (WGS) entry which is preliminary data.</text>
</comment>
<dbReference type="GO" id="GO:0016226">
    <property type="term" value="P:iron-sulfur cluster assembly"/>
    <property type="evidence" value="ECO:0007669"/>
    <property type="project" value="TreeGrafter"/>
</dbReference>
<dbReference type="RefSeq" id="WP_036365667.1">
    <property type="nucleotide sequence ID" value="NZ_AOMT01000024.1"/>
</dbReference>
<dbReference type="SUPFAM" id="SSF103025">
    <property type="entry name" value="Folate-binding domain"/>
    <property type="match status" value="1"/>
</dbReference>
<dbReference type="Proteomes" id="UP000035860">
    <property type="component" value="Unassembled WGS sequence"/>
</dbReference>
<dbReference type="InterPro" id="IPR017703">
    <property type="entry name" value="YgfZ/GCV_T_CS"/>
</dbReference>
<dbReference type="InterPro" id="IPR045179">
    <property type="entry name" value="YgfZ/GcvT"/>
</dbReference>
<dbReference type="Gene3D" id="3.30.70.1400">
    <property type="entry name" value="Aminomethyltransferase beta-barrel domains"/>
    <property type="match status" value="1"/>
</dbReference>
<dbReference type="eggNOG" id="COG0354">
    <property type="taxonomic scope" value="Bacteria"/>
</dbReference>
<accession>A0A066UCX5</accession>
<keyword evidence="1" id="KW-0808">Transferase</keyword>